<feature type="domain" description="V-SNARE coiled-coil homology" evidence="2">
    <location>
        <begin position="45"/>
        <end position="105"/>
    </location>
</feature>
<dbReference type="SUPFAM" id="SSF58038">
    <property type="entry name" value="SNARE fusion complex"/>
    <property type="match status" value="1"/>
</dbReference>
<dbReference type="InterPro" id="IPR042855">
    <property type="entry name" value="V_SNARE_CC"/>
</dbReference>
<accession>A0A6V4UN26</accession>
<dbReference type="Pfam" id="PF00957">
    <property type="entry name" value="Synaptobrevin"/>
    <property type="match status" value="1"/>
</dbReference>
<dbReference type="PROSITE" id="PS50892">
    <property type="entry name" value="V_SNARE"/>
    <property type="match status" value="1"/>
</dbReference>
<gene>
    <name evidence="3" type="ORF">CPOL0286_LOCUS2662</name>
</gene>
<reference evidence="3" key="1">
    <citation type="submission" date="2021-01" db="EMBL/GenBank/DDBJ databases">
        <authorList>
            <person name="Corre E."/>
            <person name="Pelletier E."/>
            <person name="Niang G."/>
            <person name="Scheremetjew M."/>
            <person name="Finn R."/>
            <person name="Kale V."/>
            <person name="Holt S."/>
            <person name="Cochrane G."/>
            <person name="Meng A."/>
            <person name="Brown T."/>
            <person name="Cohen L."/>
        </authorList>
    </citation>
    <scope>NUCLEOTIDE SEQUENCE</scope>
    <source>
        <strain evidence="3">UIO037</strain>
    </source>
</reference>
<keyword evidence="1" id="KW-0175">Coiled coil</keyword>
<evidence type="ECO:0000313" key="3">
    <source>
        <dbReference type="EMBL" id="CAE2197308.1"/>
    </source>
</evidence>
<name>A0A6V4UN26_9EUKA</name>
<organism evidence="3">
    <name type="scientific">Prymnesium polylepis</name>
    <dbReference type="NCBI Taxonomy" id="72548"/>
    <lineage>
        <taxon>Eukaryota</taxon>
        <taxon>Haptista</taxon>
        <taxon>Haptophyta</taxon>
        <taxon>Prymnesiophyceae</taxon>
        <taxon>Prymnesiales</taxon>
        <taxon>Prymnesiaceae</taxon>
        <taxon>Prymnesium</taxon>
    </lineage>
</organism>
<evidence type="ECO:0000256" key="1">
    <source>
        <dbReference type="PROSITE-ProRule" id="PRU00290"/>
    </source>
</evidence>
<dbReference type="CDD" id="cd15843">
    <property type="entry name" value="R-SNARE"/>
    <property type="match status" value="1"/>
</dbReference>
<dbReference type="Gene3D" id="1.20.5.110">
    <property type="match status" value="1"/>
</dbReference>
<proteinExistence type="predicted"/>
<protein>
    <recommendedName>
        <fullName evidence="2">V-SNARE coiled-coil homology domain-containing protein</fullName>
    </recommendedName>
</protein>
<evidence type="ECO:0000259" key="2">
    <source>
        <dbReference type="PROSITE" id="PS50892"/>
    </source>
</evidence>
<dbReference type="AlphaFoldDB" id="A0A6V4UN26"/>
<dbReference type="EMBL" id="HBKO01005479">
    <property type="protein sequence ID" value="CAE2197308.1"/>
    <property type="molecule type" value="Transcribed_RNA"/>
</dbReference>
<sequence>MVLNPCLRVYDCLVACARADGLSSAARDLMAGICSTFGDAASIERTVGISRQVQEVTEIMNGSINELLASQDDLQVLEDKTDALASQAQRFQRNAHRLVRPNVSVFLMWTLGF</sequence>